<dbReference type="AlphaFoldDB" id="A0A1A9ZGR2"/>
<keyword evidence="2" id="KW-1185">Reference proteome</keyword>
<proteinExistence type="predicted"/>
<dbReference type="Proteomes" id="UP000092445">
    <property type="component" value="Unassembled WGS sequence"/>
</dbReference>
<organism evidence="1 2">
    <name type="scientific">Glossina pallidipes</name>
    <name type="common">Tsetse fly</name>
    <dbReference type="NCBI Taxonomy" id="7398"/>
    <lineage>
        <taxon>Eukaryota</taxon>
        <taxon>Metazoa</taxon>
        <taxon>Ecdysozoa</taxon>
        <taxon>Arthropoda</taxon>
        <taxon>Hexapoda</taxon>
        <taxon>Insecta</taxon>
        <taxon>Pterygota</taxon>
        <taxon>Neoptera</taxon>
        <taxon>Endopterygota</taxon>
        <taxon>Diptera</taxon>
        <taxon>Brachycera</taxon>
        <taxon>Muscomorpha</taxon>
        <taxon>Hippoboscoidea</taxon>
        <taxon>Glossinidae</taxon>
        <taxon>Glossina</taxon>
    </lineage>
</organism>
<sequence>MENLNLHTSQYVIQCELRLIMCATLCARKQDAITLSVKFDHLCTHYILYPTSSIVNHFFLNNDDDDNDEIMRGQLFPDERVRSEVVKTQMHRIYIVNVDTLGCACVFVFVSYQWHGDSLTWQDIYLPFIYKTLFENEIVISLSSRYSIYDIIIFPKQEHVYFKDSPIEFEADDEAGKLSATVDIRCCLAMSFRFAPTKLLHEIRTVRTFDAAVLMCLCEESLTRKIVKDYPSGGDSDGIHVLLKIKA</sequence>
<protein>
    <submittedName>
        <fullName evidence="1">Uncharacterized protein</fullName>
    </submittedName>
</protein>
<accession>A0A1A9ZGR2</accession>
<dbReference type="EnsemblMetazoa" id="GPAI014142-RA">
    <property type="protein sequence ID" value="GPAI014142-PA"/>
    <property type="gene ID" value="GPAI014142"/>
</dbReference>
<evidence type="ECO:0000313" key="2">
    <source>
        <dbReference type="Proteomes" id="UP000092445"/>
    </source>
</evidence>
<name>A0A1A9ZGR2_GLOPL</name>
<reference evidence="1" key="2">
    <citation type="submission" date="2020-05" db="UniProtKB">
        <authorList>
            <consortium name="EnsemblMetazoa"/>
        </authorList>
    </citation>
    <scope>IDENTIFICATION</scope>
    <source>
        <strain evidence="1">IAEA</strain>
    </source>
</reference>
<dbReference type="VEuPathDB" id="VectorBase:GPAI014142"/>
<evidence type="ECO:0000313" key="1">
    <source>
        <dbReference type="EnsemblMetazoa" id="GPAI014142-PA"/>
    </source>
</evidence>
<reference evidence="2" key="1">
    <citation type="submission" date="2014-03" db="EMBL/GenBank/DDBJ databases">
        <authorList>
            <person name="Aksoy S."/>
            <person name="Warren W."/>
            <person name="Wilson R.K."/>
        </authorList>
    </citation>
    <scope>NUCLEOTIDE SEQUENCE [LARGE SCALE GENOMIC DNA]</scope>
    <source>
        <strain evidence="2">IAEA</strain>
    </source>
</reference>